<keyword evidence="1" id="KW-1133">Transmembrane helix</keyword>
<keyword evidence="1" id="KW-0812">Transmembrane</keyword>
<dbReference type="Pfam" id="PF07963">
    <property type="entry name" value="N_methyl"/>
    <property type="match status" value="1"/>
</dbReference>
<proteinExistence type="predicted"/>
<dbReference type="InterPro" id="IPR012902">
    <property type="entry name" value="N_methyl_site"/>
</dbReference>
<reference evidence="4" key="1">
    <citation type="journal article" date="2019" name="Int. J. Syst. Evol. Microbiol.">
        <title>The Global Catalogue of Microorganisms (GCM) 10K type strain sequencing project: providing services to taxonomists for standard genome sequencing and annotation.</title>
        <authorList>
            <consortium name="The Broad Institute Genomics Platform"/>
            <consortium name="The Broad Institute Genome Sequencing Center for Infectious Disease"/>
            <person name="Wu L."/>
            <person name="Ma J."/>
        </authorList>
    </citation>
    <scope>NUCLEOTIDE SEQUENCE [LARGE SCALE GENOMIC DNA]</scope>
    <source>
        <strain evidence="4">KCTC 42730</strain>
    </source>
</reference>
<dbReference type="NCBIfam" id="TIGR02532">
    <property type="entry name" value="IV_pilin_GFxxxE"/>
    <property type="match status" value="1"/>
</dbReference>
<dbReference type="EMBL" id="JBHRSD010000029">
    <property type="protein sequence ID" value="MFC3033902.1"/>
    <property type="molecule type" value="Genomic_DNA"/>
</dbReference>
<dbReference type="Pfam" id="PF22150">
    <property type="entry name" value="Tt1218-like"/>
    <property type="match status" value="1"/>
</dbReference>
<accession>A0ABV7CMP7</accession>
<feature type="transmembrane region" description="Helical" evidence="1">
    <location>
        <begin position="12"/>
        <end position="33"/>
    </location>
</feature>
<dbReference type="Proteomes" id="UP001595453">
    <property type="component" value="Unassembled WGS sequence"/>
</dbReference>
<evidence type="ECO:0000259" key="2">
    <source>
        <dbReference type="Pfam" id="PF22150"/>
    </source>
</evidence>
<dbReference type="RefSeq" id="WP_377126177.1">
    <property type="nucleotide sequence ID" value="NZ_JBHRSD010000029.1"/>
</dbReference>
<comment type="caution">
    <text evidence="3">The sequence shown here is derived from an EMBL/GenBank/DDBJ whole genome shotgun (WGS) entry which is preliminary data.</text>
</comment>
<dbReference type="InterPro" id="IPR013362">
    <property type="entry name" value="Pilus_4_PilV"/>
</dbReference>
<sequence>MIQPCQRGFTLVEVLVAFFVLSFGLLGAVALQAKAKQASFDSMQRAAAIALANDIVQRIRVNDYNNLINLYRVAFTSNTAKSQVNTCFSTSCSRGAVAAMDIEQWKLAIRARENTGSLDNTIVCIIPTAVAGTKGNGFNIEVIVTWEGRQELNHTDAVKNLKCGTGSEKLRAVSVKSYLLARN</sequence>
<protein>
    <submittedName>
        <fullName evidence="3">Type IV pilus modification protein PilV</fullName>
    </submittedName>
</protein>
<evidence type="ECO:0000256" key="1">
    <source>
        <dbReference type="SAM" id="Phobius"/>
    </source>
</evidence>
<dbReference type="InterPro" id="IPR054402">
    <property type="entry name" value="Tt1218-like_dom"/>
</dbReference>
<dbReference type="PROSITE" id="PS00409">
    <property type="entry name" value="PROKAR_NTER_METHYL"/>
    <property type="match status" value="1"/>
</dbReference>
<feature type="domain" description="Type IV pilin Tt1218-like" evidence="2">
    <location>
        <begin position="30"/>
        <end position="102"/>
    </location>
</feature>
<evidence type="ECO:0000313" key="4">
    <source>
        <dbReference type="Proteomes" id="UP001595453"/>
    </source>
</evidence>
<evidence type="ECO:0000313" key="3">
    <source>
        <dbReference type="EMBL" id="MFC3033902.1"/>
    </source>
</evidence>
<gene>
    <name evidence="3" type="primary">pilV</name>
    <name evidence="3" type="ORF">ACFOEE_15390</name>
</gene>
<dbReference type="NCBIfam" id="TIGR02523">
    <property type="entry name" value="type_IV_pilV"/>
    <property type="match status" value="1"/>
</dbReference>
<organism evidence="3 4">
    <name type="scientific">Pseudoalteromonas fenneropenaei</name>
    <dbReference type="NCBI Taxonomy" id="1737459"/>
    <lineage>
        <taxon>Bacteria</taxon>
        <taxon>Pseudomonadati</taxon>
        <taxon>Pseudomonadota</taxon>
        <taxon>Gammaproteobacteria</taxon>
        <taxon>Alteromonadales</taxon>
        <taxon>Pseudoalteromonadaceae</taxon>
        <taxon>Pseudoalteromonas</taxon>
    </lineage>
</organism>
<name>A0ABV7CMP7_9GAMM</name>
<keyword evidence="4" id="KW-1185">Reference proteome</keyword>
<keyword evidence="1" id="KW-0472">Membrane</keyword>